<evidence type="ECO:0000256" key="2">
    <source>
        <dbReference type="ARBA" id="ARBA00022475"/>
    </source>
</evidence>
<evidence type="ECO:0000256" key="4">
    <source>
        <dbReference type="ARBA" id="ARBA00022989"/>
    </source>
</evidence>
<comment type="caution">
    <text evidence="8">The sequence shown here is derived from an EMBL/GenBank/DDBJ whole genome shotgun (WGS) entry which is preliminary data.</text>
</comment>
<reference evidence="8 9" key="1">
    <citation type="submission" date="2019-12" db="EMBL/GenBank/DDBJ databases">
        <authorList>
            <person name="Kun Z."/>
        </authorList>
    </citation>
    <scope>NUCLEOTIDE SEQUENCE [LARGE SCALE GENOMIC DNA]</scope>
    <source>
        <strain evidence="8 9">YIM 123512</strain>
    </source>
</reference>
<organism evidence="8 9">
    <name type="scientific">Nocardioides flavescens</name>
    <dbReference type="NCBI Taxonomy" id="2691959"/>
    <lineage>
        <taxon>Bacteria</taxon>
        <taxon>Bacillati</taxon>
        <taxon>Actinomycetota</taxon>
        <taxon>Actinomycetes</taxon>
        <taxon>Propionibacteriales</taxon>
        <taxon>Nocardioidaceae</taxon>
        <taxon>Nocardioides</taxon>
    </lineage>
</organism>
<feature type="transmembrane region" description="Helical" evidence="7">
    <location>
        <begin position="187"/>
        <end position="208"/>
    </location>
</feature>
<name>A0A6L7EQV7_9ACTN</name>
<dbReference type="GO" id="GO:0005886">
    <property type="term" value="C:plasma membrane"/>
    <property type="evidence" value="ECO:0007669"/>
    <property type="project" value="UniProtKB-SubCell"/>
</dbReference>
<dbReference type="Proteomes" id="UP000473325">
    <property type="component" value="Unassembled WGS sequence"/>
</dbReference>
<dbReference type="CDD" id="cd06579">
    <property type="entry name" value="TM_PBP1_transp_AraH_like"/>
    <property type="match status" value="1"/>
</dbReference>
<feature type="transmembrane region" description="Helical" evidence="7">
    <location>
        <begin position="38"/>
        <end position="59"/>
    </location>
</feature>
<keyword evidence="4 7" id="KW-1133">Transmembrane helix</keyword>
<protein>
    <submittedName>
        <fullName evidence="8">ABC transporter permease</fullName>
    </submittedName>
</protein>
<gene>
    <name evidence="8" type="ORF">GRQ65_05600</name>
</gene>
<dbReference type="InterPro" id="IPR001851">
    <property type="entry name" value="ABC_transp_permease"/>
</dbReference>
<dbReference type="GO" id="GO:0022857">
    <property type="term" value="F:transmembrane transporter activity"/>
    <property type="evidence" value="ECO:0007669"/>
    <property type="project" value="InterPro"/>
</dbReference>
<sequence>MPEKQRVLEAPTPPEAAPTPARERPRGARRVLGAVERYAVPGLLVVLVVVFSSVTATSATFPTQANLSNLLAGQAVLGVAALAVLVPIVAGQYDLSVGAVLGASALLCAGLMSRHDVPPVLAILAVVLIGALVGLINGYVVAYLGVNSLIVTTATATVISGFVLWYSGSLTIVGVPPSIIDATNGTWLAVPKLVFGLAVVAALVYVMLRYTPYGRYLYAIGSNARAAALVGLDVPRLTCSTLVFSAALAALAGVAQLGLQGSASPQLGPGFTLPALSAVFLGSTTIRPGTFNVPGTVIAVYLVAVIVNGLTLAGAADWVQPTFNGGALLGAVVLAAVISRRRARRQPA</sequence>
<accession>A0A6L7EQV7</accession>
<comment type="subcellular location">
    <subcellularLocation>
        <location evidence="1">Cell membrane</location>
        <topology evidence="1">Multi-pass membrane protein</topology>
    </subcellularLocation>
</comment>
<evidence type="ECO:0000256" key="7">
    <source>
        <dbReference type="SAM" id="Phobius"/>
    </source>
</evidence>
<feature type="transmembrane region" description="Helical" evidence="7">
    <location>
        <begin position="322"/>
        <end position="339"/>
    </location>
</feature>
<keyword evidence="2" id="KW-1003">Cell membrane</keyword>
<feature type="transmembrane region" description="Helical" evidence="7">
    <location>
        <begin position="71"/>
        <end position="90"/>
    </location>
</feature>
<dbReference type="RefSeq" id="WP_160876061.1">
    <property type="nucleotide sequence ID" value="NZ_WUEK01000003.1"/>
</dbReference>
<dbReference type="Pfam" id="PF02653">
    <property type="entry name" value="BPD_transp_2"/>
    <property type="match status" value="1"/>
</dbReference>
<evidence type="ECO:0000313" key="8">
    <source>
        <dbReference type="EMBL" id="MXG89020.1"/>
    </source>
</evidence>
<dbReference type="EMBL" id="WUEK01000003">
    <property type="protein sequence ID" value="MXG89020.1"/>
    <property type="molecule type" value="Genomic_DNA"/>
</dbReference>
<feature type="transmembrane region" description="Helical" evidence="7">
    <location>
        <begin position="149"/>
        <end position="167"/>
    </location>
</feature>
<keyword evidence="5 7" id="KW-0472">Membrane</keyword>
<keyword evidence="3 7" id="KW-0812">Transmembrane</keyword>
<feature type="transmembrane region" description="Helical" evidence="7">
    <location>
        <begin position="298"/>
        <end position="316"/>
    </location>
</feature>
<evidence type="ECO:0000256" key="1">
    <source>
        <dbReference type="ARBA" id="ARBA00004651"/>
    </source>
</evidence>
<dbReference type="AlphaFoldDB" id="A0A6L7EQV7"/>
<evidence type="ECO:0000256" key="3">
    <source>
        <dbReference type="ARBA" id="ARBA00022692"/>
    </source>
</evidence>
<feature type="transmembrane region" description="Helical" evidence="7">
    <location>
        <begin position="97"/>
        <end position="114"/>
    </location>
</feature>
<feature type="region of interest" description="Disordered" evidence="6">
    <location>
        <begin position="1"/>
        <end position="25"/>
    </location>
</feature>
<evidence type="ECO:0000256" key="5">
    <source>
        <dbReference type="ARBA" id="ARBA00023136"/>
    </source>
</evidence>
<evidence type="ECO:0000313" key="9">
    <source>
        <dbReference type="Proteomes" id="UP000473325"/>
    </source>
</evidence>
<feature type="transmembrane region" description="Helical" evidence="7">
    <location>
        <begin position="120"/>
        <end position="142"/>
    </location>
</feature>
<evidence type="ECO:0000256" key="6">
    <source>
        <dbReference type="SAM" id="MobiDB-lite"/>
    </source>
</evidence>
<dbReference type="PANTHER" id="PTHR32196">
    <property type="entry name" value="ABC TRANSPORTER PERMEASE PROTEIN YPHD-RELATED-RELATED"/>
    <property type="match status" value="1"/>
</dbReference>
<proteinExistence type="predicted"/>
<keyword evidence="9" id="KW-1185">Reference proteome</keyword>